<dbReference type="Proteomes" id="UP000187609">
    <property type="component" value="Unassembled WGS sequence"/>
</dbReference>
<dbReference type="EMBL" id="MJEQ01003254">
    <property type="protein sequence ID" value="OIT23828.1"/>
    <property type="molecule type" value="Genomic_DNA"/>
</dbReference>
<dbReference type="InterPro" id="IPR012677">
    <property type="entry name" value="Nucleotide-bd_a/b_plait_sf"/>
</dbReference>
<reference evidence="2" key="1">
    <citation type="submission" date="2016-11" db="EMBL/GenBank/DDBJ databases">
        <title>The genome of Nicotiana attenuata.</title>
        <authorList>
            <person name="Xu S."/>
            <person name="Brockmoeller T."/>
            <person name="Gaquerel E."/>
            <person name="Navarro A."/>
            <person name="Kuhl H."/>
            <person name="Gase K."/>
            <person name="Ling Z."/>
            <person name="Zhou W."/>
            <person name="Kreitzer C."/>
            <person name="Stanke M."/>
            <person name="Tang H."/>
            <person name="Lyons E."/>
            <person name="Pandey P."/>
            <person name="Pandey S.P."/>
            <person name="Timmermann B."/>
            <person name="Baldwin I.T."/>
        </authorList>
    </citation>
    <scope>NUCLEOTIDE SEQUENCE [LARGE SCALE GENOMIC DNA]</scope>
    <source>
        <strain evidence="2">UT</strain>
    </source>
</reference>
<dbReference type="OMA" id="RADRSQW"/>
<dbReference type="Gramene" id="OIT23828">
    <property type="protein sequence ID" value="OIT23828"/>
    <property type="gene ID" value="A4A49_29707"/>
</dbReference>
<organism evidence="2 3">
    <name type="scientific">Nicotiana attenuata</name>
    <name type="common">Coyote tobacco</name>
    <dbReference type="NCBI Taxonomy" id="49451"/>
    <lineage>
        <taxon>Eukaryota</taxon>
        <taxon>Viridiplantae</taxon>
        <taxon>Streptophyta</taxon>
        <taxon>Embryophyta</taxon>
        <taxon>Tracheophyta</taxon>
        <taxon>Spermatophyta</taxon>
        <taxon>Magnoliopsida</taxon>
        <taxon>eudicotyledons</taxon>
        <taxon>Gunneridae</taxon>
        <taxon>Pentapetalae</taxon>
        <taxon>asterids</taxon>
        <taxon>lamiids</taxon>
        <taxon>Solanales</taxon>
        <taxon>Solanaceae</taxon>
        <taxon>Nicotianoideae</taxon>
        <taxon>Nicotianeae</taxon>
        <taxon>Nicotiana</taxon>
    </lineage>
</organism>
<gene>
    <name evidence="2" type="ORF">A4A49_29707</name>
</gene>
<dbReference type="Gene3D" id="3.30.70.330">
    <property type="match status" value="1"/>
</dbReference>
<protein>
    <submittedName>
        <fullName evidence="2">Uncharacterized protein</fullName>
    </submittedName>
</protein>
<accession>A0A1J6K598</accession>
<dbReference type="SUPFAM" id="SSF54928">
    <property type="entry name" value="RNA-binding domain, RBD"/>
    <property type="match status" value="1"/>
</dbReference>
<dbReference type="InterPro" id="IPR035979">
    <property type="entry name" value="RBD_domain_sf"/>
</dbReference>
<feature type="region of interest" description="Disordered" evidence="1">
    <location>
        <begin position="1"/>
        <end position="21"/>
    </location>
</feature>
<proteinExistence type="predicted"/>
<dbReference type="AlphaFoldDB" id="A0A1J6K598"/>
<evidence type="ECO:0000313" key="3">
    <source>
        <dbReference type="Proteomes" id="UP000187609"/>
    </source>
</evidence>
<dbReference type="PANTHER" id="PTHR48167:SF2">
    <property type="entry name" value="EXPRESSED PROTEIN"/>
    <property type="match status" value="1"/>
</dbReference>
<sequence>MKRAKFDSIPGKQQKKEKKSYLELQNSKMMGLLRAVTKSNRPIQMGLQNQGLTLSLSRQLSTQMETPQQDNSVDTFLQNPSTGLVYGRIYGIGRHTRKSDIISMLGASNLSLDDVRFEYNPNYAPVAAMIQFPTRNAYDASLRAVVRTSRMFRMERADRQQWDTLPHYDGKTILLQGIPRNALADDVEHFLSGCQYDGSSIQIFARQQRGFDRPPARVALVQFPSQALAAHAFITKNRGFVLNNQIAVRLLQ</sequence>
<comment type="caution">
    <text evidence="2">The sequence shown here is derived from an EMBL/GenBank/DDBJ whole genome shotgun (WGS) entry which is preliminary data.</text>
</comment>
<keyword evidence="3" id="KW-1185">Reference proteome</keyword>
<evidence type="ECO:0000313" key="2">
    <source>
        <dbReference type="EMBL" id="OIT23828.1"/>
    </source>
</evidence>
<dbReference type="STRING" id="49451.A0A1J6K598"/>
<dbReference type="PANTHER" id="PTHR48167">
    <property type="entry name" value="EXPRESSED PROTEIN"/>
    <property type="match status" value="1"/>
</dbReference>
<dbReference type="GO" id="GO:0003676">
    <property type="term" value="F:nucleic acid binding"/>
    <property type="evidence" value="ECO:0007669"/>
    <property type="project" value="InterPro"/>
</dbReference>
<name>A0A1J6K598_NICAT</name>
<dbReference type="SMR" id="A0A1J6K598"/>
<evidence type="ECO:0000256" key="1">
    <source>
        <dbReference type="SAM" id="MobiDB-lite"/>
    </source>
</evidence>